<evidence type="ECO:0000256" key="10">
    <source>
        <dbReference type="ARBA" id="ARBA00025198"/>
    </source>
</evidence>
<dbReference type="GO" id="GO:0046933">
    <property type="term" value="F:proton-transporting ATP synthase activity, rotational mechanism"/>
    <property type="evidence" value="ECO:0007669"/>
    <property type="project" value="UniProtKB-UniRule"/>
</dbReference>
<keyword evidence="6 12" id="KW-1133">Transmembrane helix</keyword>
<evidence type="ECO:0000313" key="15">
    <source>
        <dbReference type="Proteomes" id="UP000176678"/>
    </source>
</evidence>
<dbReference type="NCBIfam" id="TIGR01144">
    <property type="entry name" value="ATP_synt_b"/>
    <property type="match status" value="1"/>
</dbReference>
<accession>A0A1F7VFN7</accession>
<gene>
    <name evidence="12" type="primary">atpF</name>
    <name evidence="14" type="ORF">A3H75_02150</name>
</gene>
<comment type="function">
    <text evidence="12">Component of the F(0) channel, it forms part of the peripheral stalk, linking F(1) to F(0).</text>
</comment>
<keyword evidence="3 12" id="KW-0138">CF(0)</keyword>
<keyword evidence="2 12" id="KW-0813">Transport</keyword>
<evidence type="ECO:0000256" key="13">
    <source>
        <dbReference type="RuleBase" id="RU003848"/>
    </source>
</evidence>
<protein>
    <recommendedName>
        <fullName evidence="12">ATP synthase subunit b</fullName>
    </recommendedName>
    <alternativeName>
        <fullName evidence="12">ATP synthase F(0) sector subunit b</fullName>
    </alternativeName>
    <alternativeName>
        <fullName evidence="12">ATPase subunit I</fullName>
    </alternativeName>
    <alternativeName>
        <fullName evidence="12">F-type ATPase subunit b</fullName>
        <shortName evidence="12">F-ATPase subunit b</shortName>
    </alternativeName>
</protein>
<comment type="caution">
    <text evidence="14">The sequence shown here is derived from an EMBL/GenBank/DDBJ whole genome shotgun (WGS) entry which is preliminary data.</text>
</comment>
<evidence type="ECO:0000256" key="1">
    <source>
        <dbReference type="ARBA" id="ARBA00005513"/>
    </source>
</evidence>
<dbReference type="Gene3D" id="6.10.250.1580">
    <property type="match status" value="1"/>
</dbReference>
<sequence>MFIEVVHAATEAVGDAEAATGPIGTLGINLKLFIAQLINFAVILFVLWRWAYRPLLRIMHERQKTIADGLDNAKKIETRLGETEQEYRTKINAAKKEAIAIIEQGKKDAEARAVVMKKKAEEDMQTLLASARTQINAEKDASMRAVRESAAALITETVRRVVLEKMSTKENEEFIRSVLKKEV</sequence>
<organism evidence="14 15">
    <name type="scientific">Candidatus Uhrbacteria bacterium RIFCSPLOWO2_02_FULL_51_9</name>
    <dbReference type="NCBI Taxonomy" id="1802410"/>
    <lineage>
        <taxon>Bacteria</taxon>
        <taxon>Candidatus Uhriibacteriota</taxon>
    </lineage>
</organism>
<comment type="function">
    <text evidence="10 12">F(1)F(0) ATP synthase produces ATP from ADP in the presence of a proton or sodium gradient. F-type ATPases consist of two structural domains, F(1) containing the extramembraneous catalytic core and F(0) containing the membrane proton channel, linked together by a central stalk and a peripheral stalk. During catalysis, ATP synthesis in the catalytic domain of F(1) is coupled via a rotary mechanism of the central stalk subunits to proton translocation.</text>
</comment>
<dbReference type="Proteomes" id="UP000176678">
    <property type="component" value="Unassembled WGS sequence"/>
</dbReference>
<keyword evidence="9 12" id="KW-0066">ATP synthesis</keyword>
<dbReference type="InterPro" id="IPR050059">
    <property type="entry name" value="ATP_synthase_B_chain"/>
</dbReference>
<evidence type="ECO:0000256" key="5">
    <source>
        <dbReference type="ARBA" id="ARBA00022781"/>
    </source>
</evidence>
<evidence type="ECO:0000256" key="11">
    <source>
        <dbReference type="ARBA" id="ARBA00037847"/>
    </source>
</evidence>
<evidence type="ECO:0000256" key="4">
    <source>
        <dbReference type="ARBA" id="ARBA00022692"/>
    </source>
</evidence>
<evidence type="ECO:0000313" key="14">
    <source>
        <dbReference type="EMBL" id="OGL89350.1"/>
    </source>
</evidence>
<reference evidence="14 15" key="1">
    <citation type="journal article" date="2016" name="Nat. Commun.">
        <title>Thousands of microbial genomes shed light on interconnected biogeochemical processes in an aquifer system.</title>
        <authorList>
            <person name="Anantharaman K."/>
            <person name="Brown C.T."/>
            <person name="Hug L.A."/>
            <person name="Sharon I."/>
            <person name="Castelle C.J."/>
            <person name="Probst A.J."/>
            <person name="Thomas B.C."/>
            <person name="Singh A."/>
            <person name="Wilkins M.J."/>
            <person name="Karaoz U."/>
            <person name="Brodie E.L."/>
            <person name="Williams K.H."/>
            <person name="Hubbard S.S."/>
            <person name="Banfield J.F."/>
        </authorList>
    </citation>
    <scope>NUCLEOTIDE SEQUENCE [LARGE SCALE GENOMIC DNA]</scope>
</reference>
<keyword evidence="5 12" id="KW-0375">Hydrogen ion transport</keyword>
<evidence type="ECO:0000256" key="8">
    <source>
        <dbReference type="ARBA" id="ARBA00023136"/>
    </source>
</evidence>
<comment type="similarity">
    <text evidence="1 12 13">Belongs to the ATPase B chain family.</text>
</comment>
<evidence type="ECO:0000256" key="7">
    <source>
        <dbReference type="ARBA" id="ARBA00023065"/>
    </source>
</evidence>
<feature type="transmembrane region" description="Helical" evidence="12">
    <location>
        <begin position="32"/>
        <end position="52"/>
    </location>
</feature>
<dbReference type="InterPro" id="IPR005864">
    <property type="entry name" value="ATP_synth_F0_bsu_bac"/>
</dbReference>
<evidence type="ECO:0000256" key="12">
    <source>
        <dbReference type="HAMAP-Rule" id="MF_01398"/>
    </source>
</evidence>
<comment type="subcellular location">
    <subcellularLocation>
        <location evidence="12">Cell membrane</location>
        <topology evidence="12">Single-pass membrane protein</topology>
    </subcellularLocation>
    <subcellularLocation>
        <location evidence="11">Endomembrane system</location>
        <topology evidence="11">Single-pass membrane protein</topology>
    </subcellularLocation>
</comment>
<keyword evidence="12" id="KW-1003">Cell membrane</keyword>
<evidence type="ECO:0000256" key="2">
    <source>
        <dbReference type="ARBA" id="ARBA00022448"/>
    </source>
</evidence>
<dbReference type="AlphaFoldDB" id="A0A1F7VFN7"/>
<proteinExistence type="inferred from homology"/>
<dbReference type="InterPro" id="IPR002146">
    <property type="entry name" value="ATP_synth_b/b'su_bac/chlpt"/>
</dbReference>
<dbReference type="STRING" id="1802410.A3H75_02150"/>
<dbReference type="EMBL" id="MGES01000006">
    <property type="protein sequence ID" value="OGL89350.1"/>
    <property type="molecule type" value="Genomic_DNA"/>
</dbReference>
<evidence type="ECO:0000256" key="3">
    <source>
        <dbReference type="ARBA" id="ARBA00022547"/>
    </source>
</evidence>
<dbReference type="PANTHER" id="PTHR33445:SF2">
    <property type="entry name" value="ATP SYNTHASE SUBUNIT B', CHLOROPLASTIC"/>
    <property type="match status" value="1"/>
</dbReference>
<dbReference type="GO" id="GO:0046961">
    <property type="term" value="F:proton-transporting ATPase activity, rotational mechanism"/>
    <property type="evidence" value="ECO:0007669"/>
    <property type="project" value="TreeGrafter"/>
</dbReference>
<keyword evidence="7 12" id="KW-0406">Ion transport</keyword>
<dbReference type="CDD" id="cd06503">
    <property type="entry name" value="ATP-synt_Fo_b"/>
    <property type="match status" value="1"/>
</dbReference>
<dbReference type="GO" id="GO:0045259">
    <property type="term" value="C:proton-transporting ATP synthase complex"/>
    <property type="evidence" value="ECO:0007669"/>
    <property type="project" value="UniProtKB-KW"/>
</dbReference>
<evidence type="ECO:0000256" key="6">
    <source>
        <dbReference type="ARBA" id="ARBA00022989"/>
    </source>
</evidence>
<dbReference type="PANTHER" id="PTHR33445">
    <property type="entry name" value="ATP SYNTHASE SUBUNIT B', CHLOROPLASTIC"/>
    <property type="match status" value="1"/>
</dbReference>
<dbReference type="GO" id="GO:0012505">
    <property type="term" value="C:endomembrane system"/>
    <property type="evidence" value="ECO:0007669"/>
    <property type="project" value="UniProtKB-SubCell"/>
</dbReference>
<dbReference type="Pfam" id="PF00430">
    <property type="entry name" value="ATP-synt_B"/>
    <property type="match status" value="1"/>
</dbReference>
<dbReference type="HAMAP" id="MF_01398">
    <property type="entry name" value="ATP_synth_b_bprime"/>
    <property type="match status" value="1"/>
</dbReference>
<evidence type="ECO:0000256" key="9">
    <source>
        <dbReference type="ARBA" id="ARBA00023310"/>
    </source>
</evidence>
<dbReference type="GO" id="GO:0005886">
    <property type="term" value="C:plasma membrane"/>
    <property type="evidence" value="ECO:0007669"/>
    <property type="project" value="UniProtKB-SubCell"/>
</dbReference>
<keyword evidence="4 12" id="KW-0812">Transmembrane</keyword>
<comment type="subunit">
    <text evidence="12">F-type ATPases have 2 components, F(1) - the catalytic core - and F(0) - the membrane proton channel. F(1) has five subunits: alpha(3), beta(3), gamma(1), delta(1), epsilon(1). F(0) has three main subunits: a(1), b(2) and c(10-14). The alpha and beta chains form an alternating ring which encloses part of the gamma chain. F(1) is attached to F(0) by a central stalk formed by the gamma and epsilon chains, while a peripheral stalk is formed by the delta and b chains.</text>
</comment>
<keyword evidence="8 12" id="KW-0472">Membrane</keyword>
<name>A0A1F7VFN7_9BACT</name>